<dbReference type="PANTHER" id="PTHR30483:SF6">
    <property type="entry name" value="PERIPLASMIC BINDING PROTEIN OF ABC TRANSPORTER FOR NATURAL AMINO ACIDS"/>
    <property type="match status" value="1"/>
</dbReference>
<keyword evidence="5" id="KW-1185">Reference proteome</keyword>
<protein>
    <submittedName>
        <fullName evidence="4">Amino acid/amide ABC transporter substrate-binding protein, HAAT family</fullName>
    </submittedName>
</protein>
<evidence type="ECO:0000313" key="5">
    <source>
        <dbReference type="Proteomes" id="UP000198744"/>
    </source>
</evidence>
<dbReference type="CDD" id="cd06347">
    <property type="entry name" value="PBP1_ABC_LivK_ligand_binding-like"/>
    <property type="match status" value="1"/>
</dbReference>
<dbReference type="PANTHER" id="PTHR30483">
    <property type="entry name" value="LEUCINE-SPECIFIC-BINDING PROTEIN"/>
    <property type="match status" value="1"/>
</dbReference>
<dbReference type="STRING" id="43775.SAMN04489760_10123"/>
<dbReference type="InterPro" id="IPR028082">
    <property type="entry name" value="Peripla_BP_I"/>
</dbReference>
<dbReference type="Pfam" id="PF13458">
    <property type="entry name" value="Peripla_BP_6"/>
    <property type="match status" value="1"/>
</dbReference>
<proteinExistence type="inferred from homology"/>
<dbReference type="Proteomes" id="UP000198744">
    <property type="component" value="Unassembled WGS sequence"/>
</dbReference>
<dbReference type="SUPFAM" id="SSF53822">
    <property type="entry name" value="Periplasmic binding protein-like I"/>
    <property type="match status" value="1"/>
</dbReference>
<dbReference type="OrthoDB" id="9772589at2"/>
<keyword evidence="2" id="KW-0732">Signal</keyword>
<evidence type="ECO:0000256" key="1">
    <source>
        <dbReference type="ARBA" id="ARBA00010062"/>
    </source>
</evidence>
<accession>A0A1H7U8F0</accession>
<name>A0A1H7U8F0_9BACT</name>
<dbReference type="Gene3D" id="3.40.50.2300">
    <property type="match status" value="2"/>
</dbReference>
<evidence type="ECO:0000256" key="2">
    <source>
        <dbReference type="ARBA" id="ARBA00022729"/>
    </source>
</evidence>
<evidence type="ECO:0000313" key="4">
    <source>
        <dbReference type="EMBL" id="SEL92995.1"/>
    </source>
</evidence>
<evidence type="ECO:0000259" key="3">
    <source>
        <dbReference type="Pfam" id="PF13458"/>
    </source>
</evidence>
<feature type="domain" description="Leucine-binding protein" evidence="3">
    <location>
        <begin position="29"/>
        <end position="379"/>
    </location>
</feature>
<dbReference type="InterPro" id="IPR028081">
    <property type="entry name" value="Leu-bd"/>
</dbReference>
<sequence length="389" mass="43169">MKAKISLSGFLFLAALCLFLAGCSDRVEPIRIGVIAELSSDMPALGESTRKAAQMAADEINEGGGLLIDKKRYPVEIILEDNSGKEELSAEAALNLIRRHRVLAIVGPNASRYVLPAADIAERSETLLISPSSTSPRITLDEKSGKPKKFVFRACFTDSFQGRVIAKFILETKRLNKAAVLYDGDSEYNRELAHFFRDAYENGGGKVVAFETYKTGDRDFTAQLRKIKAARPEIVFLPNYYSEIPMQIRQAKKMGVTVPFIGSDSWGNYDLLDQCGPDCETCYFSSYYAVDAPAAAAKKFINNYQSRYNRIPDGVAALTYDAFGLLWQGLRIAGTPDRKKLRNAMAKIKKYEGVTGTLQFREGSGDPIRSAVILQIKDGQFVWFMNVNP</sequence>
<organism evidence="4 5">
    <name type="scientific">Syntrophus gentianae</name>
    <dbReference type="NCBI Taxonomy" id="43775"/>
    <lineage>
        <taxon>Bacteria</taxon>
        <taxon>Pseudomonadati</taxon>
        <taxon>Thermodesulfobacteriota</taxon>
        <taxon>Syntrophia</taxon>
        <taxon>Syntrophales</taxon>
        <taxon>Syntrophaceae</taxon>
        <taxon>Syntrophus</taxon>
    </lineage>
</organism>
<dbReference type="RefSeq" id="WP_093881746.1">
    <property type="nucleotide sequence ID" value="NZ_FOBS01000001.1"/>
</dbReference>
<dbReference type="PROSITE" id="PS51257">
    <property type="entry name" value="PROKAR_LIPOPROTEIN"/>
    <property type="match status" value="1"/>
</dbReference>
<reference evidence="4 5" key="1">
    <citation type="submission" date="2016-10" db="EMBL/GenBank/DDBJ databases">
        <authorList>
            <person name="de Groot N.N."/>
        </authorList>
    </citation>
    <scope>NUCLEOTIDE SEQUENCE [LARGE SCALE GENOMIC DNA]</scope>
    <source>
        <strain evidence="4 5">DSM 8423</strain>
    </source>
</reference>
<dbReference type="AlphaFoldDB" id="A0A1H7U8F0"/>
<dbReference type="EMBL" id="FOBS01000001">
    <property type="protein sequence ID" value="SEL92995.1"/>
    <property type="molecule type" value="Genomic_DNA"/>
</dbReference>
<gene>
    <name evidence="4" type="ORF">SAMN04489760_10123</name>
</gene>
<comment type="similarity">
    <text evidence="1">Belongs to the leucine-binding protein family.</text>
</comment>
<dbReference type="InterPro" id="IPR051010">
    <property type="entry name" value="BCAA_transport"/>
</dbReference>